<evidence type="ECO:0000256" key="1">
    <source>
        <dbReference type="SAM" id="SignalP"/>
    </source>
</evidence>
<dbReference type="EMBL" id="JACIEA010000001">
    <property type="protein sequence ID" value="MBB3942280.1"/>
    <property type="molecule type" value="Genomic_DNA"/>
</dbReference>
<reference evidence="2 3" key="1">
    <citation type="submission" date="2020-08" db="EMBL/GenBank/DDBJ databases">
        <title>Genomic Encyclopedia of Type Strains, Phase IV (KMG-IV): sequencing the most valuable type-strain genomes for metagenomic binning, comparative biology and taxonomic classification.</title>
        <authorList>
            <person name="Goeker M."/>
        </authorList>
    </citation>
    <scope>NUCLEOTIDE SEQUENCE [LARGE SCALE GENOMIC DNA]</scope>
    <source>
        <strain evidence="2 3">DSM 29050</strain>
    </source>
</reference>
<evidence type="ECO:0000313" key="3">
    <source>
        <dbReference type="Proteomes" id="UP000581447"/>
    </source>
</evidence>
<dbReference type="PANTHER" id="PTHR11220">
    <property type="entry name" value="HEME-BINDING PROTEIN-RELATED"/>
    <property type="match status" value="1"/>
</dbReference>
<comment type="caution">
    <text evidence="2">The sequence shown here is derived from an EMBL/GenBank/DDBJ whole genome shotgun (WGS) entry which is preliminary data.</text>
</comment>
<organism evidence="2 3">
    <name type="scientific">Sphingorhabdus rigui</name>
    <dbReference type="NCBI Taxonomy" id="1282858"/>
    <lineage>
        <taxon>Bacteria</taxon>
        <taxon>Pseudomonadati</taxon>
        <taxon>Pseudomonadota</taxon>
        <taxon>Alphaproteobacteria</taxon>
        <taxon>Sphingomonadales</taxon>
        <taxon>Sphingomonadaceae</taxon>
        <taxon>Sphingorhabdus</taxon>
    </lineage>
</organism>
<dbReference type="PANTHER" id="PTHR11220:SF58">
    <property type="entry name" value="SOUL HEME-BINDING FAMILY PROTEIN"/>
    <property type="match status" value="1"/>
</dbReference>
<protein>
    <recommendedName>
        <fullName evidence="4">Heme-binding protein</fullName>
    </recommendedName>
</protein>
<feature type="chain" id="PRO_5032524662" description="Heme-binding protein" evidence="1">
    <location>
        <begin position="26"/>
        <end position="210"/>
    </location>
</feature>
<dbReference type="SUPFAM" id="SSF55136">
    <property type="entry name" value="Probable bacterial effector-binding domain"/>
    <property type="match status" value="1"/>
</dbReference>
<feature type="signal peptide" evidence="1">
    <location>
        <begin position="1"/>
        <end position="25"/>
    </location>
</feature>
<dbReference type="RefSeq" id="WP_183939752.1">
    <property type="nucleotide sequence ID" value="NZ_BAABBG010000001.1"/>
</dbReference>
<evidence type="ECO:0000313" key="2">
    <source>
        <dbReference type="EMBL" id="MBB3942280.1"/>
    </source>
</evidence>
<dbReference type="Gene3D" id="3.20.80.10">
    <property type="entry name" value="Regulatory factor, effector binding domain"/>
    <property type="match status" value="1"/>
</dbReference>
<keyword evidence="3" id="KW-1185">Reference proteome</keyword>
<name>A0A840B035_9SPHN</name>
<accession>A0A840B035</accession>
<proteinExistence type="predicted"/>
<dbReference type="InterPro" id="IPR006917">
    <property type="entry name" value="SOUL_heme-bd"/>
</dbReference>
<dbReference type="InterPro" id="IPR011256">
    <property type="entry name" value="Reg_factor_effector_dom_sf"/>
</dbReference>
<gene>
    <name evidence="2" type="ORF">GGR91_000502</name>
</gene>
<dbReference type="Proteomes" id="UP000581447">
    <property type="component" value="Unassembled WGS sequence"/>
</dbReference>
<evidence type="ECO:0008006" key="4">
    <source>
        <dbReference type="Google" id="ProtNLM"/>
    </source>
</evidence>
<dbReference type="Pfam" id="PF04832">
    <property type="entry name" value="SOUL"/>
    <property type="match status" value="1"/>
</dbReference>
<dbReference type="AlphaFoldDB" id="A0A840B035"/>
<sequence length="210" mass="22928">MRKRWILLAAAGLAGVGAITWSAMASNVETPDYAVSSKSGNLEIREYGPTIVAEATVEGERDAAIQRGFRIIADYIFGNNLSSTKVAMTAPVMQQPSEKIAMTAPVIQQASGKSWNVRFVMPSEYTMETLPKPVNSKVALIEVPAMRFAVIRFSGFAGQGSLDAHEAELRAFMAERGLTATSAPQYAFYNAPWTLPFMRRNEVMIEVTGK</sequence>
<keyword evidence="1" id="KW-0732">Signal</keyword>